<reference evidence="1 2" key="1">
    <citation type="journal article" date="2015" name="Stand. Genomic Sci.">
        <title>Genomic Encyclopedia of Bacterial and Archaeal Type Strains, Phase III: the genomes of soil and plant-associated and newly described type strains.</title>
        <authorList>
            <person name="Whitman W.B."/>
            <person name="Woyke T."/>
            <person name="Klenk H.P."/>
            <person name="Zhou Y."/>
            <person name="Lilburn T.G."/>
            <person name="Beck B.J."/>
            <person name="De Vos P."/>
            <person name="Vandamme P."/>
            <person name="Eisen J.A."/>
            <person name="Garrity G."/>
            <person name="Hugenholtz P."/>
            <person name="Kyrpides N.C."/>
        </authorList>
    </citation>
    <scope>NUCLEOTIDE SEQUENCE [LARGE SCALE GENOMIC DNA]</scope>
    <source>
        <strain evidence="1 2">DSM 64</strain>
    </source>
</reference>
<accession>A0A561XY05</accession>
<proteinExistence type="predicted"/>
<name>A0A561XY05_ACIDE</name>
<sequence>MHAYLLWIQWPDASIEKARAYDGGHGDVA</sequence>
<evidence type="ECO:0000313" key="1">
    <source>
        <dbReference type="EMBL" id="TWG40988.1"/>
    </source>
</evidence>
<evidence type="ECO:0000313" key="2">
    <source>
        <dbReference type="Proteomes" id="UP000321485"/>
    </source>
</evidence>
<organism evidence="1 2">
    <name type="scientific">Acidovorax delafieldii</name>
    <name type="common">Pseudomonas delafieldii</name>
    <dbReference type="NCBI Taxonomy" id="47920"/>
    <lineage>
        <taxon>Bacteria</taxon>
        <taxon>Pseudomonadati</taxon>
        <taxon>Pseudomonadota</taxon>
        <taxon>Betaproteobacteria</taxon>
        <taxon>Burkholderiales</taxon>
        <taxon>Comamonadaceae</taxon>
        <taxon>Acidovorax</taxon>
    </lineage>
</organism>
<dbReference type="EMBL" id="VJWE01000002">
    <property type="protein sequence ID" value="TWG40988.1"/>
    <property type="molecule type" value="Genomic_DNA"/>
</dbReference>
<dbReference type="AlphaFoldDB" id="A0A561XY05"/>
<dbReference type="Proteomes" id="UP000321485">
    <property type="component" value="Unassembled WGS sequence"/>
</dbReference>
<comment type="caution">
    <text evidence="1">The sequence shown here is derived from an EMBL/GenBank/DDBJ whole genome shotgun (WGS) entry which is preliminary data.</text>
</comment>
<gene>
    <name evidence="1" type="ORF">ATF69_0277</name>
</gene>
<protein>
    <submittedName>
        <fullName evidence="1">Uncharacterized protein</fullName>
    </submittedName>
</protein>